<dbReference type="PANTHER" id="PTHR30097:SF15">
    <property type="entry name" value="CATION EFFLUX SYSTEM PROTEIN CUSB"/>
    <property type="match status" value="1"/>
</dbReference>
<evidence type="ECO:0000259" key="2">
    <source>
        <dbReference type="Pfam" id="PF25869"/>
    </source>
</evidence>
<dbReference type="GO" id="GO:0030288">
    <property type="term" value="C:outer membrane-bounded periplasmic space"/>
    <property type="evidence" value="ECO:0007669"/>
    <property type="project" value="TreeGrafter"/>
</dbReference>
<dbReference type="GO" id="GO:0015679">
    <property type="term" value="P:plasma membrane copper ion transport"/>
    <property type="evidence" value="ECO:0007669"/>
    <property type="project" value="TreeGrafter"/>
</dbReference>
<keyword evidence="1" id="KW-0813">Transport</keyword>
<dbReference type="AlphaFoldDB" id="X1BUV1"/>
<dbReference type="GO" id="GO:0046914">
    <property type="term" value="F:transition metal ion binding"/>
    <property type="evidence" value="ECO:0007669"/>
    <property type="project" value="TreeGrafter"/>
</dbReference>
<name>X1BUV1_9ZZZZ</name>
<gene>
    <name evidence="3" type="ORF">S01H4_51450</name>
</gene>
<feature type="non-terminal residue" evidence="3">
    <location>
        <position position="139"/>
    </location>
</feature>
<sequence length="139" mass="15280">MTESAAKLAAIQTQIVTKGVPNKTVYLNGKVQADERSIAELTARFGGRIEKLFVNFTGQNVTKGEKLATIYSPGLVTAQRELLEAISFKESRPSLYTAAKGKLKLWDLTDKQISAIEEKGEPQIYFDVLSLITGTIAMR</sequence>
<reference evidence="3" key="1">
    <citation type="journal article" date="2014" name="Front. Microbiol.">
        <title>High frequency of phylogenetically diverse reductive dehalogenase-homologous genes in deep subseafloor sedimentary metagenomes.</title>
        <authorList>
            <person name="Kawai M."/>
            <person name="Futagami T."/>
            <person name="Toyoda A."/>
            <person name="Takaki Y."/>
            <person name="Nishi S."/>
            <person name="Hori S."/>
            <person name="Arai W."/>
            <person name="Tsubouchi T."/>
            <person name="Morono Y."/>
            <person name="Uchiyama I."/>
            <person name="Ito T."/>
            <person name="Fujiyama A."/>
            <person name="Inagaki F."/>
            <person name="Takami H."/>
        </authorList>
    </citation>
    <scope>NUCLEOTIDE SEQUENCE</scope>
    <source>
        <strain evidence="3">Expedition CK06-06</strain>
    </source>
</reference>
<accession>X1BUV1</accession>
<dbReference type="GO" id="GO:0060003">
    <property type="term" value="P:copper ion export"/>
    <property type="evidence" value="ECO:0007669"/>
    <property type="project" value="TreeGrafter"/>
</dbReference>
<feature type="domain" description="CusB-like three alpha-helical bundle" evidence="2">
    <location>
        <begin position="75"/>
        <end position="123"/>
    </location>
</feature>
<protein>
    <recommendedName>
        <fullName evidence="2">CusB-like three alpha-helical bundle domain-containing protein</fullName>
    </recommendedName>
</protein>
<evidence type="ECO:0000256" key="1">
    <source>
        <dbReference type="ARBA" id="ARBA00022448"/>
    </source>
</evidence>
<dbReference type="EMBL" id="BART01029295">
    <property type="protein sequence ID" value="GAG99529.1"/>
    <property type="molecule type" value="Genomic_DNA"/>
</dbReference>
<dbReference type="Pfam" id="PF25869">
    <property type="entry name" value="3HB_CusB"/>
    <property type="match status" value="1"/>
</dbReference>
<dbReference type="PANTHER" id="PTHR30097">
    <property type="entry name" value="CATION EFFLUX SYSTEM PROTEIN CUSB"/>
    <property type="match status" value="1"/>
</dbReference>
<dbReference type="InterPro" id="IPR051909">
    <property type="entry name" value="MFP_Cation_Efflux"/>
</dbReference>
<dbReference type="InterPro" id="IPR058791">
    <property type="entry name" value="3HB_CusB"/>
</dbReference>
<proteinExistence type="predicted"/>
<organism evidence="3">
    <name type="scientific">marine sediment metagenome</name>
    <dbReference type="NCBI Taxonomy" id="412755"/>
    <lineage>
        <taxon>unclassified sequences</taxon>
        <taxon>metagenomes</taxon>
        <taxon>ecological metagenomes</taxon>
    </lineage>
</organism>
<comment type="caution">
    <text evidence="3">The sequence shown here is derived from an EMBL/GenBank/DDBJ whole genome shotgun (WGS) entry which is preliminary data.</text>
</comment>
<evidence type="ECO:0000313" key="3">
    <source>
        <dbReference type="EMBL" id="GAG99529.1"/>
    </source>
</evidence>